<dbReference type="AlphaFoldDB" id="K9WAD8"/>
<dbReference type="KEGG" id="mic:Mic7113_1474"/>
<accession>K9WAD8</accession>
<name>K9WAD8_9CYAN</name>
<dbReference type="STRING" id="1173027.Mic7113_1474"/>
<evidence type="ECO:0000313" key="1">
    <source>
        <dbReference type="EMBL" id="AFZ17350.1"/>
    </source>
</evidence>
<dbReference type="Proteomes" id="UP000010471">
    <property type="component" value="Chromosome"/>
</dbReference>
<dbReference type="EMBL" id="CP003630">
    <property type="protein sequence ID" value="AFZ17350.1"/>
    <property type="molecule type" value="Genomic_DNA"/>
</dbReference>
<reference evidence="1 2" key="1">
    <citation type="submission" date="2012-06" db="EMBL/GenBank/DDBJ databases">
        <title>Finished chromosome of genome of Microcoleus sp. PCC 7113.</title>
        <authorList>
            <consortium name="US DOE Joint Genome Institute"/>
            <person name="Gugger M."/>
            <person name="Coursin T."/>
            <person name="Rippka R."/>
            <person name="Tandeau De Marsac N."/>
            <person name="Huntemann M."/>
            <person name="Wei C.-L."/>
            <person name="Han J."/>
            <person name="Detter J.C."/>
            <person name="Han C."/>
            <person name="Tapia R."/>
            <person name="Chen A."/>
            <person name="Kyrpides N."/>
            <person name="Mavromatis K."/>
            <person name="Markowitz V."/>
            <person name="Szeto E."/>
            <person name="Ivanova N."/>
            <person name="Pagani I."/>
            <person name="Pati A."/>
            <person name="Goodwin L."/>
            <person name="Nordberg H.P."/>
            <person name="Cantor M.N."/>
            <person name="Hua S.X."/>
            <person name="Woyke T."/>
            <person name="Kerfeld C.A."/>
        </authorList>
    </citation>
    <scope>NUCLEOTIDE SEQUENCE [LARGE SCALE GENOMIC DNA]</scope>
    <source>
        <strain evidence="1 2">PCC 7113</strain>
    </source>
</reference>
<organism evidence="1 2">
    <name type="scientific">Allocoleopsis franciscana PCC 7113</name>
    <dbReference type="NCBI Taxonomy" id="1173027"/>
    <lineage>
        <taxon>Bacteria</taxon>
        <taxon>Bacillati</taxon>
        <taxon>Cyanobacteriota</taxon>
        <taxon>Cyanophyceae</taxon>
        <taxon>Coleofasciculales</taxon>
        <taxon>Coleofasciculaceae</taxon>
        <taxon>Allocoleopsis</taxon>
        <taxon>Allocoleopsis franciscana</taxon>
    </lineage>
</organism>
<evidence type="ECO:0000313" key="2">
    <source>
        <dbReference type="Proteomes" id="UP000010471"/>
    </source>
</evidence>
<sequence>MHPRLKILGFATKTLLISLIFWQLPLLFRCSSGIAQAEDGMAQLPDGNYQFCSQPETKDSPFGSGVCLWFRKVNNRVVGNYGYPQSDDFICVSGEVQDNLATGEALAVSWPGRAWEEIPQSPIDWDEEGRLKLNQASIIHTSGSKDERIDWIQFRSAVLNFKDFYRYTQVGIGEEKIPASCSVKDIKQTWNSSMGS</sequence>
<protein>
    <submittedName>
        <fullName evidence="1">Uncharacterized protein</fullName>
    </submittedName>
</protein>
<dbReference type="RefSeq" id="WP_015181506.1">
    <property type="nucleotide sequence ID" value="NC_019738.1"/>
</dbReference>
<keyword evidence="2" id="KW-1185">Reference proteome</keyword>
<dbReference type="HOGENOM" id="CLU_1388838_0_0_3"/>
<dbReference type="OrthoDB" id="456538at2"/>
<dbReference type="eggNOG" id="ENOG5032X4Q">
    <property type="taxonomic scope" value="Bacteria"/>
</dbReference>
<proteinExistence type="predicted"/>
<gene>
    <name evidence="1" type="ORF">Mic7113_1474</name>
</gene>